<keyword evidence="8" id="KW-1185">Reference proteome</keyword>
<keyword evidence="3" id="KW-0862">Zinc</keyword>
<keyword evidence="1" id="KW-0479">Metal-binding</keyword>
<dbReference type="SUPFAM" id="SSF54695">
    <property type="entry name" value="POZ domain"/>
    <property type="match status" value="1"/>
</dbReference>
<protein>
    <submittedName>
        <fullName evidence="7">Mod(Mdg4) protein</fullName>
    </submittedName>
</protein>
<evidence type="ECO:0000313" key="7">
    <source>
        <dbReference type="EMBL" id="KOB65364.1"/>
    </source>
</evidence>
<feature type="region of interest" description="Disordered" evidence="4">
    <location>
        <begin position="134"/>
        <end position="153"/>
    </location>
</feature>
<keyword evidence="2" id="KW-0863">Zinc-finger</keyword>
<evidence type="ECO:0000259" key="6">
    <source>
        <dbReference type="Pfam" id="PF04500"/>
    </source>
</evidence>
<feature type="domain" description="BTB" evidence="5">
    <location>
        <begin position="26"/>
        <end position="74"/>
    </location>
</feature>
<dbReference type="InterPro" id="IPR000210">
    <property type="entry name" value="BTB/POZ_dom"/>
</dbReference>
<name>A0A0L7KQT8_OPEBR</name>
<dbReference type="InterPro" id="IPR007588">
    <property type="entry name" value="Znf_FLYWCH"/>
</dbReference>
<proteinExistence type="predicted"/>
<feature type="domain" description="FLYWCH-type" evidence="6">
    <location>
        <begin position="244"/>
        <end position="294"/>
    </location>
</feature>
<dbReference type="Proteomes" id="UP000037510">
    <property type="component" value="Unassembled WGS sequence"/>
</dbReference>
<evidence type="ECO:0000259" key="5">
    <source>
        <dbReference type="Pfam" id="PF00651"/>
    </source>
</evidence>
<reference evidence="7 8" key="1">
    <citation type="journal article" date="2015" name="Genome Biol. Evol.">
        <title>The genome of winter moth (Operophtera brumata) provides a genomic perspective on sexual dimorphism and phenology.</title>
        <authorList>
            <person name="Derks M.F."/>
            <person name="Smit S."/>
            <person name="Salis L."/>
            <person name="Schijlen E."/>
            <person name="Bossers A."/>
            <person name="Mateman C."/>
            <person name="Pijl A.S."/>
            <person name="de Ridder D."/>
            <person name="Groenen M.A."/>
            <person name="Visser M.E."/>
            <person name="Megens H.J."/>
        </authorList>
    </citation>
    <scope>NUCLEOTIDE SEQUENCE [LARGE SCALE GENOMIC DNA]</scope>
    <source>
        <strain evidence="7">WM2013NL</strain>
        <tissue evidence="7">Head and thorax</tissue>
    </source>
</reference>
<dbReference type="AlphaFoldDB" id="A0A0L7KQT8"/>
<dbReference type="Pfam" id="PF00651">
    <property type="entry name" value="BTB"/>
    <property type="match status" value="1"/>
</dbReference>
<feature type="domain" description="FLYWCH-type" evidence="6">
    <location>
        <begin position="173"/>
        <end position="224"/>
    </location>
</feature>
<dbReference type="EMBL" id="JTDY01007223">
    <property type="protein sequence ID" value="KOB65364.1"/>
    <property type="molecule type" value="Genomic_DNA"/>
</dbReference>
<dbReference type="Pfam" id="PF04500">
    <property type="entry name" value="FLYWCH"/>
    <property type="match status" value="2"/>
</dbReference>
<evidence type="ECO:0000256" key="2">
    <source>
        <dbReference type="ARBA" id="ARBA00022771"/>
    </source>
</evidence>
<feature type="compositionally biased region" description="Polar residues" evidence="4">
    <location>
        <begin position="142"/>
        <end position="152"/>
    </location>
</feature>
<evidence type="ECO:0000256" key="3">
    <source>
        <dbReference type="ARBA" id="ARBA00022833"/>
    </source>
</evidence>
<dbReference type="GO" id="GO:0008270">
    <property type="term" value="F:zinc ion binding"/>
    <property type="evidence" value="ECO:0007669"/>
    <property type="project" value="UniProtKB-KW"/>
</dbReference>
<evidence type="ECO:0000256" key="4">
    <source>
        <dbReference type="SAM" id="MobiDB-lite"/>
    </source>
</evidence>
<sequence length="319" mass="37053">MAESKYSVSWNAYQKSICNGLSSLQQRVSYQTLESILQYAYTGEVVVSTDRIQEFLNACKELHIRGLEECMNYLDSAKSEEPSHSSPGERDTTSHVVPKKRDRSTVQDNPLFEVSVPTYDDDDTPADFSLDFDNDDDMKSPMDNSEQQQSTAKIVKNEPTSYIGDKTDTTLKFSMSNMGTPQIVLNRYVYFLRSPRQNGENMWRCVHYKRARCRAYIIVKDYKVLKRSVKKLSSRSIDTTLKYTVSNKATTQIVLNRYLYFLRSPRKNGETMWRCVNYTRYRCRAHIVLRDHKVVKRSVKKLYLPNFHEVKIPGSTLFA</sequence>
<accession>A0A0L7KQT8</accession>
<organism evidence="7 8">
    <name type="scientific">Operophtera brumata</name>
    <name type="common">Winter moth</name>
    <name type="synonym">Phalaena brumata</name>
    <dbReference type="NCBI Taxonomy" id="104452"/>
    <lineage>
        <taxon>Eukaryota</taxon>
        <taxon>Metazoa</taxon>
        <taxon>Ecdysozoa</taxon>
        <taxon>Arthropoda</taxon>
        <taxon>Hexapoda</taxon>
        <taxon>Insecta</taxon>
        <taxon>Pterygota</taxon>
        <taxon>Neoptera</taxon>
        <taxon>Endopterygota</taxon>
        <taxon>Lepidoptera</taxon>
        <taxon>Glossata</taxon>
        <taxon>Ditrysia</taxon>
        <taxon>Geometroidea</taxon>
        <taxon>Geometridae</taxon>
        <taxon>Larentiinae</taxon>
        <taxon>Operophtera</taxon>
    </lineage>
</organism>
<gene>
    <name evidence="7" type="ORF">OBRU01_17692</name>
</gene>
<feature type="compositionally biased region" description="Basic and acidic residues" evidence="4">
    <location>
        <begin position="78"/>
        <end position="93"/>
    </location>
</feature>
<dbReference type="Gene3D" id="3.30.710.10">
    <property type="entry name" value="Potassium Channel Kv1.1, Chain A"/>
    <property type="match status" value="1"/>
</dbReference>
<comment type="caution">
    <text evidence="7">The sequence shown here is derived from an EMBL/GenBank/DDBJ whole genome shotgun (WGS) entry which is preliminary data.</text>
</comment>
<feature type="region of interest" description="Disordered" evidence="4">
    <location>
        <begin position="78"/>
        <end position="109"/>
    </location>
</feature>
<dbReference type="InterPro" id="IPR011333">
    <property type="entry name" value="SKP1/BTB/POZ_sf"/>
</dbReference>
<evidence type="ECO:0000256" key="1">
    <source>
        <dbReference type="ARBA" id="ARBA00022723"/>
    </source>
</evidence>
<dbReference type="Gene3D" id="2.20.25.240">
    <property type="match status" value="2"/>
</dbReference>
<evidence type="ECO:0000313" key="8">
    <source>
        <dbReference type="Proteomes" id="UP000037510"/>
    </source>
</evidence>